<dbReference type="PANTHER" id="PTHR12631:SF10">
    <property type="entry name" value="BETA-XYLOSIDASE-LIKE PROTEIN-RELATED"/>
    <property type="match status" value="1"/>
</dbReference>
<dbReference type="InterPro" id="IPR051923">
    <property type="entry name" value="Glycosyl_Hydrolase_39"/>
</dbReference>
<dbReference type="RefSeq" id="WP_193495715.1">
    <property type="nucleotide sequence ID" value="NZ_CP063169.1"/>
</dbReference>
<evidence type="ECO:0000313" key="2">
    <source>
        <dbReference type="Proteomes" id="UP000593758"/>
    </source>
</evidence>
<keyword evidence="1" id="KW-0378">Hydrolase</keyword>
<sequence>MTHFFSPDRIAMGVGIEDTFIPQEQVGHRKLDEYELTQHYHYWREDLNLAREAGAEFIRWGIPWFQVEPAPGEFDFSWIDEVAAHMQEIGLHCVVDLLHYGTPLWLDNSFVNARYPEYFARYAGAVAERYRGVFTSFTPANEPLVNAQWCGRDGGWPPYLTGEDGYVKVVTAVAEGMSRAQEAIHAAAPEAEIVFVDAGFRYAGDHFPGHSREHLEEWRFIATDLVLGRVDEEHSLYGHLREHGISAEKLAWFRDNAKTPDIMGVNYYPGFSTTTFDEAGAEVPGEGGVEGLVDLVRVNHERYGIPIAITETSRNESPEAKIQWLQESLAALEELRADGVPITGYTWFPFFSLIDWLYRYATDSADNHWNHLGLLELRRTAGGVLERVPNAALKMFADEARGAEST</sequence>
<dbReference type="Proteomes" id="UP000593758">
    <property type="component" value="Chromosome"/>
</dbReference>
<dbReference type="PANTHER" id="PTHR12631">
    <property type="entry name" value="ALPHA-L-IDURONIDASE"/>
    <property type="match status" value="1"/>
</dbReference>
<dbReference type="Pfam" id="PF00232">
    <property type="entry name" value="Glyco_hydro_1"/>
    <property type="match status" value="1"/>
</dbReference>
<accession>A0A7M1SPA9</accession>
<dbReference type="InterPro" id="IPR017853">
    <property type="entry name" value="GH"/>
</dbReference>
<dbReference type="KEGG" id="halt:IM660_11785"/>
<organism evidence="1 2">
    <name type="scientific">Ruania alkalisoli</name>
    <dbReference type="NCBI Taxonomy" id="2779775"/>
    <lineage>
        <taxon>Bacteria</taxon>
        <taxon>Bacillati</taxon>
        <taxon>Actinomycetota</taxon>
        <taxon>Actinomycetes</taxon>
        <taxon>Micrococcales</taxon>
        <taxon>Ruaniaceae</taxon>
        <taxon>Ruania</taxon>
    </lineage>
</organism>
<dbReference type="AlphaFoldDB" id="A0A7M1SPA9"/>
<dbReference type="EMBL" id="CP063169">
    <property type="protein sequence ID" value="QOR69378.1"/>
    <property type="molecule type" value="Genomic_DNA"/>
</dbReference>
<dbReference type="GO" id="GO:0004553">
    <property type="term" value="F:hydrolase activity, hydrolyzing O-glycosyl compounds"/>
    <property type="evidence" value="ECO:0007669"/>
    <property type="project" value="InterPro"/>
</dbReference>
<reference evidence="1 2" key="1">
    <citation type="submission" date="2020-10" db="EMBL/GenBank/DDBJ databases">
        <title>Haloactinobacterium sp. RN3S43, a bacterium isolated from saline soil.</title>
        <authorList>
            <person name="Sun J.-Q."/>
        </authorList>
    </citation>
    <scope>NUCLEOTIDE SEQUENCE [LARGE SCALE GENOMIC DNA]</scope>
    <source>
        <strain evidence="1 2">RN3S43</strain>
    </source>
</reference>
<dbReference type="Gene3D" id="3.20.20.80">
    <property type="entry name" value="Glycosidases"/>
    <property type="match status" value="1"/>
</dbReference>
<dbReference type="InterPro" id="IPR001360">
    <property type="entry name" value="Glyco_hydro_1"/>
</dbReference>
<dbReference type="GO" id="GO:0005975">
    <property type="term" value="P:carbohydrate metabolic process"/>
    <property type="evidence" value="ECO:0007669"/>
    <property type="project" value="InterPro"/>
</dbReference>
<gene>
    <name evidence="1" type="ORF">IM660_11785</name>
</gene>
<name>A0A7M1SPA9_9MICO</name>
<keyword evidence="2" id="KW-1185">Reference proteome</keyword>
<evidence type="ECO:0000313" key="1">
    <source>
        <dbReference type="EMBL" id="QOR69378.1"/>
    </source>
</evidence>
<dbReference type="SUPFAM" id="SSF51445">
    <property type="entry name" value="(Trans)glycosidases"/>
    <property type="match status" value="1"/>
</dbReference>
<proteinExistence type="predicted"/>
<protein>
    <submittedName>
        <fullName evidence="1">Glycoside hydrolase family 1 protein</fullName>
    </submittedName>
</protein>